<keyword evidence="1 2" id="KW-0732">Signal</keyword>
<dbReference type="Pfam" id="PF13573">
    <property type="entry name" value="SprB"/>
    <property type="match status" value="6"/>
</dbReference>
<evidence type="ECO:0000313" key="5">
    <source>
        <dbReference type="Proteomes" id="UP000215214"/>
    </source>
</evidence>
<dbReference type="EMBL" id="LT899436">
    <property type="protein sequence ID" value="SNR14297.1"/>
    <property type="molecule type" value="Genomic_DNA"/>
</dbReference>
<protein>
    <recommendedName>
        <fullName evidence="3">Secretion system C-terminal sorting domain-containing protein</fullName>
    </recommendedName>
</protein>
<dbReference type="KEGG" id="tje:TJEJU_0514"/>
<evidence type="ECO:0000259" key="3">
    <source>
        <dbReference type="Pfam" id="PF18962"/>
    </source>
</evidence>
<dbReference type="Pfam" id="PF17963">
    <property type="entry name" value="Big_9"/>
    <property type="match status" value="2"/>
</dbReference>
<proteinExistence type="predicted"/>
<accession>A0A238U576</accession>
<feature type="chain" id="PRO_5012376040" description="Secretion system C-terminal sorting domain-containing protein" evidence="2">
    <location>
        <begin position="19"/>
        <end position="2221"/>
    </location>
</feature>
<dbReference type="RefSeq" id="WP_095069158.1">
    <property type="nucleotide sequence ID" value="NZ_LT899436.1"/>
</dbReference>
<organism evidence="4 5">
    <name type="scientific">Tenacibaculum jejuense</name>
    <dbReference type="NCBI Taxonomy" id="584609"/>
    <lineage>
        <taxon>Bacteria</taxon>
        <taxon>Pseudomonadati</taxon>
        <taxon>Bacteroidota</taxon>
        <taxon>Flavobacteriia</taxon>
        <taxon>Flavobacteriales</taxon>
        <taxon>Flavobacteriaceae</taxon>
        <taxon>Tenacibaculum</taxon>
    </lineage>
</organism>
<evidence type="ECO:0000313" key="4">
    <source>
        <dbReference type="EMBL" id="SNR14297.1"/>
    </source>
</evidence>
<sequence length="2221" mass="236768">MKKLLLLFAIFFASLLKSYGQDVPFTQRLPNGGITVKGDMTFIGNNVLNRDFKDFALYVRSDQTSRFTDSCGNRYRDYTYTQISANLGANIPHPNNATGNNLYYVVSQNACGRSFYANVNESPLNNGDFFMDYIDIDDAEGISGSSDTFSSSKSTLNIPSCSKIVYAGLYWTAVYPYDTWENELPRTGDYRNIKFKLAGEDYQDITSDEVIYDNGIATQRPYLCYKDITSMVNNLANPNGDYYAANIRATTGYDSKNDLGGAAGWVMVIIYENETVTSKNISIFDGFSAVDGTNNVDVTFNGFLTTPSGPVRTQFLTAALEGDTFIQGDAFQIENSSGTYINIDTPNSNPTTNFFNGSITQYDNYVTNRNPASENTLGFDIDLFEINNPGNALIANNQTSVDARFTTSGDVYWPFLNAIAVEVAQPDVRVVNTVDDGAGNDLSGSTLSLGSSFWYNLQFQNLGNDDATNTVIRKHLPKNVSLIPADIILPLGVTYSYEPPSSANGFRGILDFSINDSLVEEGSATQNIRIHVELANDCSKFTESCSNVIESQAFSSYSGVNSGIQISSSPSFSGVDACNYGITGATAVLLDVTSCSAITTEVALCEGSVELTAGAGFSTYQWTDGSGTVIGNTQTIVVSSVGSYSVNKTNAPEAPVACIPFTETFNVIREAINPSIVLQDITCDTKGSIAINNVAGDYEFAITTSGDNVESSNYQDANTFEILDAGSYDIYIRNKSTLCVSTFSDQIINSSTNLDVDLLAIQPLCSDDLGGIEVQLSNALPGPYTYSLISNGAVISTFGPTTDMIRTFSDLPSGTYEVEVSASGCSVVKEVSISSPATLLTSVIKTQDISCLAGSVIISATGGTGNFSYAVWSYIPSSSAVKSPVSYTSVAEIPAENFFTDINYDVNYGEEGTYEFVVVDTNNCNTTSSPVTVDLKEDISFTASPSDPTCSGADGSISINVSSGEPPFTYTVFNSSGNNGGINEVVSNDSTYEFIDLSGGTYEVQVTDSNSCTSLLALTLSELPPVAIISSLAVTEFGCTSGNIVSNANVTLDISSIVGGTGVYPTVELFDDKGTPIDTSDDVKVNGVNTGSIYTFDILDTNGGSFYAKVIDSNGCEAISTSVVVSPYDQLNQITITQAESISCSNAGEQIYIAYTSSLGLSKSTIQIIDSTGTTLDTISEVQSNTEVTSNVRLTPGLYIIKITNPVSGCEINQVYQVNDVEPYTANVVSSSPVICFGDNNASLMLTIEDGGGNPYTGSYTYEVFDTAGIPSGVSTVSTSNPLTIVGLSSGTYAVQVTLNDYPFCSLTTNNVVVDGPIVPLSITADVNEDVITVLATGGIPSYEYNLNGTGFTTNNVFSGVSPGEYTIDVRDVNGCESSTTVTVTDTNTDIILGDDAVSTPANTALDIDVFSNDINIPSVGNLTTTNPSNGIVIINDSGTQDDLTDDIITYTPDQDFVGTDSFTYTICDLTSNTCDTATVFIAVDAIQTPITVSFNSNSVSCSGLSDGAIEVFAVGGTAPYTFTLSSGSLVVSTNSNGIFSNLFASDYTVRVTDSNGNSTSINVTITEPATLITDSFVQEITCSGFNDAYIIVNASGGSGNYTYEISSQPGVFQTYNSFAGLSPGSYTITTRDDFGCTDAIQVTITEPQEIAINTNVEGSTITVATTGGIPPYTYKLNDGVFTTSNIFTNLSAGTYEITVLDVNACSSVEVVTIVDETIILNDDSFGALSNTSTIIDVFANDTNIPVFGSLNVTAPLNGTLTVDDSGTPNNPNDDIITYVSDPDFVGTDSFTYSVCNSNTNQCEDATVFLTVSPAANPMTVSLTNVDVTCNGDNNGIIETVVIGGVSPYSYALLDASSAVVANNTNGIFTNLAAGDYTVEVTDNTGNTSRSINVVLLEPELLETTATVQNVSCNGSDDGSITLNTTGGSGNYVYEINSQPGTFQRANRFTGLRPGFYTVTALDDFGCTNVISLVVEEPETLFISSVDIRATGRFPSGRIKIGADGGTPRYKYSINGGPFKRSNRFLDLEDGAYTIVVQDANGCVSNPLTVRIDKIEIDNTVNQILQILEALYKNAVSYQWIDVDNDVRIPGATQPTYQPTKSGKYQVEMVINETSTRMQNNAVVTRQNNQVVLSPVIEYTAAVLSIEDIEDKILKVYPNPASERLVLPTDLINKTYKIYSVIGTEVKADKIYTEEIQVDDLAKGVYLLKVEGYEPFRFIKK</sequence>
<dbReference type="NCBIfam" id="TIGR04183">
    <property type="entry name" value="Por_Secre_tail"/>
    <property type="match status" value="1"/>
</dbReference>
<evidence type="ECO:0000256" key="1">
    <source>
        <dbReference type="ARBA" id="ARBA00022729"/>
    </source>
</evidence>
<evidence type="ECO:0000256" key="2">
    <source>
        <dbReference type="SAM" id="SignalP"/>
    </source>
</evidence>
<name>A0A238U576_9FLAO</name>
<dbReference type="InterPro" id="IPR025667">
    <property type="entry name" value="SprB_repeat"/>
</dbReference>
<dbReference type="Gene3D" id="2.60.40.3440">
    <property type="match status" value="2"/>
</dbReference>
<reference evidence="4 5" key="1">
    <citation type="submission" date="2017-07" db="EMBL/GenBank/DDBJ databases">
        <authorList>
            <person name="Sun Z.S."/>
            <person name="Albrecht U."/>
            <person name="Echele G."/>
            <person name="Lee C.C."/>
        </authorList>
    </citation>
    <scope>NUCLEOTIDE SEQUENCE [LARGE SCALE GENOMIC DNA]</scope>
    <source>
        <strain evidence="5">type strain: KCTC 22618</strain>
    </source>
</reference>
<gene>
    <name evidence="4" type="ORF">TJEJU_0514</name>
</gene>
<dbReference type="Proteomes" id="UP000215214">
    <property type="component" value="Chromosome TJEJU"/>
</dbReference>
<feature type="domain" description="Secretion system C-terminal sorting" evidence="3">
    <location>
        <begin position="2156"/>
        <end position="2212"/>
    </location>
</feature>
<dbReference type="InterPro" id="IPR026444">
    <property type="entry name" value="Secre_tail"/>
</dbReference>
<dbReference type="OrthoDB" id="607469at2"/>
<keyword evidence="5" id="KW-1185">Reference proteome</keyword>
<feature type="signal peptide" evidence="2">
    <location>
        <begin position="1"/>
        <end position="18"/>
    </location>
</feature>
<dbReference type="Pfam" id="PF18962">
    <property type="entry name" value="Por_Secre_tail"/>
    <property type="match status" value="1"/>
</dbReference>